<name>A0A9P4N9K7_9PLEO</name>
<feature type="domain" description="HTH myb-type" evidence="6">
    <location>
        <begin position="948"/>
        <end position="1002"/>
    </location>
</feature>
<feature type="region of interest" description="Disordered" evidence="4">
    <location>
        <begin position="147"/>
        <end position="197"/>
    </location>
</feature>
<feature type="region of interest" description="Disordered" evidence="4">
    <location>
        <begin position="551"/>
        <end position="626"/>
    </location>
</feature>
<comment type="subcellular location">
    <subcellularLocation>
        <location evidence="1">Nucleus</location>
    </subcellularLocation>
</comment>
<keyword evidence="3" id="KW-0539">Nucleus</keyword>
<feature type="compositionally biased region" description="Basic residues" evidence="4">
    <location>
        <begin position="764"/>
        <end position="774"/>
    </location>
</feature>
<dbReference type="AlphaFoldDB" id="A0A9P4N9K7"/>
<feature type="compositionally biased region" description="Basic and acidic residues" evidence="4">
    <location>
        <begin position="1117"/>
        <end position="1127"/>
    </location>
</feature>
<feature type="compositionally biased region" description="Polar residues" evidence="4">
    <location>
        <begin position="1"/>
        <end position="13"/>
    </location>
</feature>
<evidence type="ECO:0000313" key="7">
    <source>
        <dbReference type="EMBL" id="KAF2269131.1"/>
    </source>
</evidence>
<dbReference type="InterPro" id="IPR051651">
    <property type="entry name" value="DMTF1_DNA-bind_reg"/>
</dbReference>
<dbReference type="PANTHER" id="PTHR46380:SF2">
    <property type="entry name" value="CYCLIN-D-BINDING MYB-LIKE TRANSCRIPTION FACTOR 1"/>
    <property type="match status" value="1"/>
</dbReference>
<dbReference type="PROSITE" id="PS51294">
    <property type="entry name" value="HTH_MYB"/>
    <property type="match status" value="1"/>
</dbReference>
<accession>A0A9P4N9K7</accession>
<dbReference type="SMART" id="SM00717">
    <property type="entry name" value="SANT"/>
    <property type="match status" value="3"/>
</dbReference>
<evidence type="ECO:0000256" key="1">
    <source>
        <dbReference type="ARBA" id="ARBA00004123"/>
    </source>
</evidence>
<dbReference type="PANTHER" id="PTHR46380">
    <property type="entry name" value="CYCLIN-D-BINDING MYB-LIKE TRANSCRIPTION FACTOR 1"/>
    <property type="match status" value="1"/>
</dbReference>
<dbReference type="OrthoDB" id="39591at2759"/>
<dbReference type="GO" id="GO:0000976">
    <property type="term" value="F:transcription cis-regulatory region binding"/>
    <property type="evidence" value="ECO:0007669"/>
    <property type="project" value="TreeGrafter"/>
</dbReference>
<feature type="compositionally biased region" description="Basic residues" evidence="4">
    <location>
        <begin position="360"/>
        <end position="369"/>
    </location>
</feature>
<dbReference type="GO" id="GO:0003700">
    <property type="term" value="F:DNA-binding transcription factor activity"/>
    <property type="evidence" value="ECO:0007669"/>
    <property type="project" value="TreeGrafter"/>
</dbReference>
<feature type="compositionally biased region" description="Polar residues" evidence="4">
    <location>
        <begin position="648"/>
        <end position="657"/>
    </location>
</feature>
<dbReference type="CDD" id="cd00167">
    <property type="entry name" value="SANT"/>
    <property type="match status" value="2"/>
</dbReference>
<feature type="compositionally biased region" description="Basic and acidic residues" evidence="4">
    <location>
        <begin position="147"/>
        <end position="165"/>
    </location>
</feature>
<evidence type="ECO:0000256" key="4">
    <source>
        <dbReference type="SAM" id="MobiDB-lite"/>
    </source>
</evidence>
<dbReference type="EMBL" id="ML986583">
    <property type="protein sequence ID" value="KAF2269131.1"/>
    <property type="molecule type" value="Genomic_DNA"/>
</dbReference>
<feature type="compositionally biased region" description="Basic and acidic residues" evidence="4">
    <location>
        <begin position="287"/>
        <end position="313"/>
    </location>
</feature>
<dbReference type="GO" id="GO:0005634">
    <property type="term" value="C:nucleus"/>
    <property type="evidence" value="ECO:0007669"/>
    <property type="project" value="UniProtKB-SubCell"/>
</dbReference>
<gene>
    <name evidence="7" type="ORF">CC78DRAFT_303926</name>
</gene>
<evidence type="ECO:0000313" key="8">
    <source>
        <dbReference type="Proteomes" id="UP000800093"/>
    </source>
</evidence>
<dbReference type="InterPro" id="IPR001005">
    <property type="entry name" value="SANT/Myb"/>
</dbReference>
<evidence type="ECO:0000259" key="5">
    <source>
        <dbReference type="PROSITE" id="PS50090"/>
    </source>
</evidence>
<dbReference type="InterPro" id="IPR017930">
    <property type="entry name" value="Myb_dom"/>
</dbReference>
<keyword evidence="8" id="KW-1185">Reference proteome</keyword>
<dbReference type="Gene3D" id="1.10.10.60">
    <property type="entry name" value="Homeodomain-like"/>
    <property type="match status" value="2"/>
</dbReference>
<feature type="region of interest" description="Disordered" evidence="4">
    <location>
        <begin position="1068"/>
        <end position="1127"/>
    </location>
</feature>
<dbReference type="PROSITE" id="PS50090">
    <property type="entry name" value="MYB_LIKE"/>
    <property type="match status" value="2"/>
</dbReference>
<evidence type="ECO:0000259" key="6">
    <source>
        <dbReference type="PROSITE" id="PS51294"/>
    </source>
</evidence>
<sequence>MESFEQISKTTTSHRMEPSDPIVQKQEVRNVIEPADCRKPYTPNFQYHHSALKLETSSPLVDENVDTKIRHLNNDCYVQECRLPYLDVGYGDMATMFDAVFGCPEVSDGQVYGTCSKILPHFDVGYGDMATLFDAVFHGSVKALNDHDRESVKTPEHQRAGRGYDEGPCAKLTRQNQLHSTHTGTSPPAFAPPTFSMLSMHHDTSSIATTLDMGSNSSQIENPEMQSDAAMAYMVGPSSKARRVHANDLEYDDATAQLLSENALGSSADNGRGALENSTHDSIATEGEGKGKGKEKGKGKGKGKGKEQSEGERKRKAKAKAPRRSRVGAGKLDEDAAVGDPSAPSGPSSNGIAVSQASKGSRKGSRRSLRQSDDSLLLDELPNRWPLSPVATQRPPTSDPFLSDVEVPDSQPTTFAAVDAPISSAHTSQAAVPGHTPMIKRRRRRGRKDITVDLSDALSGEDIVQHMYGANGGARKVPLSSQEVSVGATKTTTPPPTSSLNQKRKKRQPNELLPVTAPVETMDADATMYDVHEDGVENSSVPLLSIRAIEEEGVTEPAKTKKKKRKSRKDDTSLLPKPPEEPAAEATNGVLGDEHTVLEGSPSLRLLNDLGNFSQPDPFTESAADEEPVLASTLLAKLKAAKKPELNVENTNPALSNEQHEATQAENNVVIEDVEPPAYSTKEKGKGKGKVKKIAKTSFPELEAGPAVDETRQPGDAQVVEDIAEPVNKDPEPPIANRERRKKRKDVPAESEATQEAEPEPPSRRSKRKSRKSGPVKDDSLEQHEENSEPDAPEKPRKRRKKYQVGLDELSVDPVVETEDNVEHKRAVPIKWSGSRVRTDADPCDAEKMLNKHHRLGNPPDLRKSGPFTKDEEEIVRATIQAHKSSNGLNINELVDLIQYTRPATTDNLVADAPYIAASRAFWKELYEHLPDRSTTNIQRFVRRRYHNFKKGGGMWDEEEDNMLKELFREHPNKWKTISQIMGTRAENDIRDRWKNYLQYGNERNTSRWSEDEEQALRRAVTDAIEMTKKKRLEACEPVENIDLMQYVHWTAVSKQMGGMRTRLQCSVKWKQMQKRDSGARFSDRSSGKKKKKKKKIQDEEMGTPTVPKSKKKEKEKRKGGGDRVETPRWRTEHFIVRAVFESDVSAEHEIDWEHIAEQVRRDGVESEGALVSPQQCAGVWRDLIDKVGPRRTWMDKCVAVALFFQQQEGEIGVDDVGSEKGEVEEIESDRRRSLGKKVKSRELVTASDDEL</sequence>
<feature type="region of interest" description="Disordered" evidence="4">
    <location>
        <begin position="472"/>
        <end position="521"/>
    </location>
</feature>
<feature type="region of interest" description="Disordered" evidence="4">
    <location>
        <begin position="264"/>
        <end position="453"/>
    </location>
</feature>
<proteinExistence type="predicted"/>
<dbReference type="Proteomes" id="UP000800093">
    <property type="component" value="Unassembled WGS sequence"/>
</dbReference>
<feature type="compositionally biased region" description="Basic residues" evidence="4">
    <location>
        <begin position="314"/>
        <end position="326"/>
    </location>
</feature>
<feature type="compositionally biased region" description="Basic and acidic residues" evidence="4">
    <location>
        <begin position="775"/>
        <end position="795"/>
    </location>
</feature>
<feature type="region of interest" description="Disordered" evidence="4">
    <location>
        <begin position="1"/>
        <end position="23"/>
    </location>
</feature>
<feature type="region of interest" description="Disordered" evidence="4">
    <location>
        <begin position="647"/>
        <end position="802"/>
    </location>
</feature>
<evidence type="ECO:0000256" key="3">
    <source>
        <dbReference type="ARBA" id="ARBA00023242"/>
    </source>
</evidence>
<evidence type="ECO:0008006" key="9">
    <source>
        <dbReference type="Google" id="ProtNLM"/>
    </source>
</evidence>
<dbReference type="InterPro" id="IPR009057">
    <property type="entry name" value="Homeodomain-like_sf"/>
</dbReference>
<comment type="caution">
    <text evidence="7">The sequence shown here is derived from an EMBL/GenBank/DDBJ whole genome shotgun (WGS) entry which is preliminary data.</text>
</comment>
<feature type="compositionally biased region" description="Polar residues" evidence="4">
    <location>
        <begin position="173"/>
        <end position="186"/>
    </location>
</feature>
<feature type="compositionally biased region" description="Basic residues" evidence="4">
    <location>
        <begin position="438"/>
        <end position="447"/>
    </location>
</feature>
<dbReference type="Pfam" id="PF00249">
    <property type="entry name" value="Myb_DNA-binding"/>
    <property type="match status" value="1"/>
</dbReference>
<keyword evidence="2" id="KW-0238">DNA-binding</keyword>
<organism evidence="7 8">
    <name type="scientific">Lojkania enalia</name>
    <dbReference type="NCBI Taxonomy" id="147567"/>
    <lineage>
        <taxon>Eukaryota</taxon>
        <taxon>Fungi</taxon>
        <taxon>Dikarya</taxon>
        <taxon>Ascomycota</taxon>
        <taxon>Pezizomycotina</taxon>
        <taxon>Dothideomycetes</taxon>
        <taxon>Pleosporomycetidae</taxon>
        <taxon>Pleosporales</taxon>
        <taxon>Pleosporales incertae sedis</taxon>
        <taxon>Lojkania</taxon>
    </lineage>
</organism>
<evidence type="ECO:0000256" key="2">
    <source>
        <dbReference type="ARBA" id="ARBA00023125"/>
    </source>
</evidence>
<feature type="domain" description="Myb-like" evidence="5">
    <location>
        <begin position="954"/>
        <end position="998"/>
    </location>
</feature>
<protein>
    <recommendedName>
        <fullName evidence="9">Myb transcription factor</fullName>
    </recommendedName>
</protein>
<dbReference type="SUPFAM" id="SSF46689">
    <property type="entry name" value="Homeodomain-like"/>
    <property type="match status" value="1"/>
</dbReference>
<reference evidence="8" key="1">
    <citation type="journal article" date="2020" name="Stud. Mycol.">
        <title>101 Dothideomycetes genomes: A test case for predicting lifestyles and emergence of pathogens.</title>
        <authorList>
            <person name="Haridas S."/>
            <person name="Albert R."/>
            <person name="Binder M."/>
            <person name="Bloem J."/>
            <person name="LaButti K."/>
            <person name="Salamov A."/>
            <person name="Andreopoulos B."/>
            <person name="Baker S."/>
            <person name="Barry K."/>
            <person name="Bills G."/>
            <person name="Bluhm B."/>
            <person name="Cannon C."/>
            <person name="Castanera R."/>
            <person name="Culley D."/>
            <person name="Daum C."/>
            <person name="Ezra D."/>
            <person name="Gonzalez J."/>
            <person name="Henrissat B."/>
            <person name="Kuo A."/>
            <person name="Liang C."/>
            <person name="Lipzen A."/>
            <person name="Lutzoni F."/>
            <person name="Magnuson J."/>
            <person name="Mondo S."/>
            <person name="Nolan M."/>
            <person name="Ohm R."/>
            <person name="Pangilinan J."/>
            <person name="Park H.-J."/>
            <person name="Ramirez L."/>
            <person name="Alfaro M."/>
            <person name="Sun H."/>
            <person name="Tritt A."/>
            <person name="Yoshinaga Y."/>
            <person name="Zwiers L.-H."/>
            <person name="Turgeon B."/>
            <person name="Goodwin S."/>
            <person name="Spatafora J."/>
            <person name="Crous P."/>
            <person name="Grigoriev I."/>
        </authorList>
    </citation>
    <scope>NUCLEOTIDE SEQUENCE [LARGE SCALE GENOMIC DNA]</scope>
    <source>
        <strain evidence="8">CBS 304.66</strain>
    </source>
</reference>
<feature type="domain" description="Myb-like" evidence="5">
    <location>
        <begin position="1001"/>
        <end position="1074"/>
    </location>
</feature>
<feature type="compositionally biased region" description="Basic and acidic residues" evidence="4">
    <location>
        <begin position="1074"/>
        <end position="1087"/>
    </location>
</feature>